<reference evidence="1" key="1">
    <citation type="submission" date="2019-08" db="EMBL/GenBank/DDBJ databases">
        <authorList>
            <person name="Kucharzyk K."/>
            <person name="Murdoch R.W."/>
            <person name="Higgins S."/>
            <person name="Loffler F."/>
        </authorList>
    </citation>
    <scope>NUCLEOTIDE SEQUENCE</scope>
</reference>
<dbReference type="EMBL" id="VSSQ01142983">
    <property type="protein sequence ID" value="MPN63483.1"/>
    <property type="molecule type" value="Genomic_DNA"/>
</dbReference>
<accession>A0A645JWA8</accession>
<gene>
    <name evidence="1" type="ORF">SDC9_211242</name>
</gene>
<name>A0A645JWA8_9ZZZZ</name>
<comment type="caution">
    <text evidence="1">The sequence shown here is derived from an EMBL/GenBank/DDBJ whole genome shotgun (WGS) entry which is preliminary data.</text>
</comment>
<dbReference type="AlphaFoldDB" id="A0A645JWA8"/>
<sequence length="62" mass="6722">MLLLAMEQSGNEGAFLIAAAHFHGGARRHNPDHSPLNYALDGFRVFQLLTNADPVTPLHQAA</sequence>
<protein>
    <submittedName>
        <fullName evidence="1">Uncharacterized protein</fullName>
    </submittedName>
</protein>
<organism evidence="1">
    <name type="scientific">bioreactor metagenome</name>
    <dbReference type="NCBI Taxonomy" id="1076179"/>
    <lineage>
        <taxon>unclassified sequences</taxon>
        <taxon>metagenomes</taxon>
        <taxon>ecological metagenomes</taxon>
    </lineage>
</organism>
<proteinExistence type="predicted"/>
<evidence type="ECO:0000313" key="1">
    <source>
        <dbReference type="EMBL" id="MPN63483.1"/>
    </source>
</evidence>